<protein>
    <recommendedName>
        <fullName evidence="3">DUF4145 domain-containing protein</fullName>
    </recommendedName>
</protein>
<dbReference type="RefSeq" id="WP_046354215.1">
    <property type="nucleotide sequence ID" value="NZ_AUXW01000022.1"/>
</dbReference>
<evidence type="ECO:0000313" key="1">
    <source>
        <dbReference type="EMBL" id="KKE85627.1"/>
    </source>
</evidence>
<dbReference type="SUPFAM" id="SSF158668">
    <property type="entry name" value="MtlR-like"/>
    <property type="match status" value="1"/>
</dbReference>
<proteinExistence type="predicted"/>
<dbReference type="PATRIC" id="fig|1129367.4.peg.314"/>
<accession>A0A0F6AHE2</accession>
<dbReference type="AlphaFoldDB" id="A0A0F6AHE2"/>
<dbReference type="Proteomes" id="UP000033434">
    <property type="component" value="Unassembled WGS sequence"/>
</dbReference>
<evidence type="ECO:0000313" key="2">
    <source>
        <dbReference type="Proteomes" id="UP000033434"/>
    </source>
</evidence>
<reference evidence="1 2" key="1">
    <citation type="journal article" date="2015" name="BMC Genomics">
        <title>Genome mining reveals unlocked bioactive potential of marine Gram-negative bacteria.</title>
        <authorList>
            <person name="Machado H."/>
            <person name="Sonnenschein E.C."/>
            <person name="Melchiorsen J."/>
            <person name="Gram L."/>
        </authorList>
    </citation>
    <scope>NUCLEOTIDE SEQUENCE [LARGE SCALE GENOMIC DNA]</scope>
    <source>
        <strain evidence="1 2">S4054</strain>
    </source>
</reference>
<organism evidence="1 2">
    <name type="scientific">Pseudoalteromonas luteoviolacea S4054</name>
    <dbReference type="NCBI Taxonomy" id="1129367"/>
    <lineage>
        <taxon>Bacteria</taxon>
        <taxon>Pseudomonadati</taxon>
        <taxon>Pseudomonadota</taxon>
        <taxon>Gammaproteobacteria</taxon>
        <taxon>Alteromonadales</taxon>
        <taxon>Pseudoalteromonadaceae</taxon>
        <taxon>Pseudoalteromonas</taxon>
    </lineage>
</organism>
<name>A0A0F6AHE2_9GAMM</name>
<comment type="caution">
    <text evidence="1">The sequence shown here is derived from an EMBL/GenBank/DDBJ whole genome shotgun (WGS) entry which is preliminary data.</text>
</comment>
<sequence>MVDLEKAIPIVKELSLESDRALVLITGAHVENELTKHLEYRLLPKLDKKDELLHRADFETKIILAYRTGVITEDEFRVYTQLRQLRNKCAHDVSEQSFQTDQFQHRLKNIMRDSPKVWQH</sequence>
<gene>
    <name evidence="1" type="ORF">N479_25520</name>
</gene>
<dbReference type="InterPro" id="IPR038026">
    <property type="entry name" value="MtlR-like_sf"/>
</dbReference>
<dbReference type="EMBL" id="AUXW01000022">
    <property type="protein sequence ID" value="KKE85627.1"/>
    <property type="molecule type" value="Genomic_DNA"/>
</dbReference>
<dbReference type="Gene3D" id="1.20.120.330">
    <property type="entry name" value="Nucleotidyltransferases domain 2"/>
    <property type="match status" value="1"/>
</dbReference>
<evidence type="ECO:0008006" key="3">
    <source>
        <dbReference type="Google" id="ProtNLM"/>
    </source>
</evidence>